<dbReference type="InterPro" id="IPR009069">
    <property type="entry name" value="Cys_alpha_HP_mot_SF"/>
</dbReference>
<dbReference type="eggNOG" id="KOG4110">
    <property type="taxonomic scope" value="Eukaryota"/>
</dbReference>
<evidence type="ECO:0000313" key="12">
    <source>
        <dbReference type="EMBL" id="OWR49932.1"/>
    </source>
</evidence>
<keyword evidence="5" id="KW-0813">Transport</keyword>
<comment type="caution">
    <text evidence="12">The sequence shown here is derived from an EMBL/GenBank/DDBJ whole genome shotgun (WGS) entry which is preliminary data.</text>
</comment>
<dbReference type="FunCoup" id="A0A212F858">
    <property type="interactions" value="269"/>
</dbReference>
<keyword evidence="9" id="KW-0496">Mitochondrion</keyword>
<dbReference type="Pfam" id="PF10200">
    <property type="entry name" value="Ndufs5"/>
    <property type="match status" value="1"/>
</dbReference>
<keyword evidence="6" id="KW-0679">Respiratory chain</keyword>
<evidence type="ECO:0000256" key="11">
    <source>
        <dbReference type="ARBA" id="ARBA00023157"/>
    </source>
</evidence>
<evidence type="ECO:0000256" key="4">
    <source>
        <dbReference type="ARBA" id="ARBA00007372"/>
    </source>
</evidence>
<evidence type="ECO:0000256" key="8">
    <source>
        <dbReference type="ARBA" id="ARBA00022982"/>
    </source>
</evidence>
<evidence type="ECO:0000256" key="3">
    <source>
        <dbReference type="ARBA" id="ARBA00004637"/>
    </source>
</evidence>
<evidence type="ECO:0000256" key="7">
    <source>
        <dbReference type="ARBA" id="ARBA00022792"/>
    </source>
</evidence>
<dbReference type="EMBL" id="AGBW02009781">
    <property type="protein sequence ID" value="OWR49932.1"/>
    <property type="molecule type" value="Genomic_DNA"/>
</dbReference>
<dbReference type="STRING" id="278856.A0A212F858"/>
<reference evidence="12 13" key="1">
    <citation type="journal article" date="2011" name="Cell">
        <title>The monarch butterfly genome yields insights into long-distance migration.</title>
        <authorList>
            <person name="Zhan S."/>
            <person name="Merlin C."/>
            <person name="Boore J.L."/>
            <person name="Reppert S.M."/>
        </authorList>
    </citation>
    <scope>NUCLEOTIDE SEQUENCE [LARGE SCALE GENOMIC DNA]</scope>
    <source>
        <strain evidence="12">F-2</strain>
    </source>
</reference>
<evidence type="ECO:0000256" key="2">
    <source>
        <dbReference type="ARBA" id="ARBA00004569"/>
    </source>
</evidence>
<evidence type="ECO:0000256" key="6">
    <source>
        <dbReference type="ARBA" id="ARBA00022660"/>
    </source>
</evidence>
<keyword evidence="13" id="KW-1185">Reference proteome</keyword>
<dbReference type="PROSITE" id="PS51808">
    <property type="entry name" value="CHCH"/>
    <property type="match status" value="1"/>
</dbReference>
<evidence type="ECO:0000256" key="5">
    <source>
        <dbReference type="ARBA" id="ARBA00022448"/>
    </source>
</evidence>
<dbReference type="AlphaFoldDB" id="A0A212F858"/>
<accession>A0A212F858</accession>
<dbReference type="GO" id="GO:0005758">
    <property type="term" value="C:mitochondrial intermembrane space"/>
    <property type="evidence" value="ECO:0007669"/>
    <property type="project" value="UniProtKB-SubCell"/>
</dbReference>
<keyword evidence="8" id="KW-0249">Electron transport</keyword>
<organism evidence="12 13">
    <name type="scientific">Danaus plexippus plexippus</name>
    <dbReference type="NCBI Taxonomy" id="278856"/>
    <lineage>
        <taxon>Eukaryota</taxon>
        <taxon>Metazoa</taxon>
        <taxon>Ecdysozoa</taxon>
        <taxon>Arthropoda</taxon>
        <taxon>Hexapoda</taxon>
        <taxon>Insecta</taxon>
        <taxon>Pterygota</taxon>
        <taxon>Neoptera</taxon>
        <taxon>Endopterygota</taxon>
        <taxon>Lepidoptera</taxon>
        <taxon>Glossata</taxon>
        <taxon>Ditrysia</taxon>
        <taxon>Papilionoidea</taxon>
        <taxon>Nymphalidae</taxon>
        <taxon>Danainae</taxon>
        <taxon>Danaini</taxon>
        <taxon>Danaina</taxon>
        <taxon>Danaus</taxon>
        <taxon>Danaus</taxon>
    </lineage>
</organism>
<proteinExistence type="inferred from homology"/>
<evidence type="ECO:0000313" key="13">
    <source>
        <dbReference type="Proteomes" id="UP000007151"/>
    </source>
</evidence>
<protein>
    <submittedName>
        <fullName evidence="12">NADH dehydrogenase</fullName>
    </submittedName>
</protein>
<gene>
    <name evidence="12" type="ORF">KGM_214361</name>
</gene>
<evidence type="ECO:0000256" key="9">
    <source>
        <dbReference type="ARBA" id="ARBA00023128"/>
    </source>
</evidence>
<keyword evidence="7" id="KW-0999">Mitochondrion inner membrane</keyword>
<sequence length="102" mass="11914">MSDQVIPRFRNVFTDITGGIMTHQTLGDCAHQEMAMMDCMESYGFDRGLLNCKLEMDDYHECRAKTKQFLRFMALRRERDRKIACGELTGDNKYMSPKLDSF</sequence>
<dbReference type="KEGG" id="dpl:KGM_214361"/>
<keyword evidence="11" id="KW-1015">Disulfide bond</keyword>
<dbReference type="PANTHER" id="PTHR21268">
    <property type="entry name" value="NADH DEHYDROGENASE [UBIQUINONE] IRON-SULFUR PROTEIN 5"/>
    <property type="match status" value="1"/>
</dbReference>
<dbReference type="OrthoDB" id="9992197at2759"/>
<comment type="subcellular location">
    <subcellularLocation>
        <location evidence="3">Mitochondrion inner membrane</location>
        <topology evidence="3">Peripheral membrane protein</topology>
    </subcellularLocation>
    <subcellularLocation>
        <location evidence="2">Mitochondrion intermembrane space</location>
    </subcellularLocation>
</comment>
<dbReference type="SUPFAM" id="SSF47072">
    <property type="entry name" value="Cysteine alpha-hairpin motif"/>
    <property type="match status" value="1"/>
</dbReference>
<dbReference type="InterPro" id="IPR019342">
    <property type="entry name" value="NADH_UbQ_OxRdtase_FeS-su5"/>
</dbReference>
<comment type="function">
    <text evidence="1">Accessory subunit of the mitochondrial membrane respiratory chain NADH dehydrogenase (Complex I), that is believed not to be involved in catalysis. Complex I functions in the transfer of electrons from NADH to the respiratory chain. The immediate electron acceptor for the enzyme is believed to be ubiquinone.</text>
</comment>
<keyword evidence="10" id="KW-0472">Membrane</keyword>
<dbReference type="PANTHER" id="PTHR21268:SF2">
    <property type="entry name" value="NADH DEHYDROGENASE [UBIQUINONE] IRON-SULFUR PROTEIN 5"/>
    <property type="match status" value="1"/>
</dbReference>
<evidence type="ECO:0000256" key="10">
    <source>
        <dbReference type="ARBA" id="ARBA00023136"/>
    </source>
</evidence>
<name>A0A212F858_DANPL</name>
<dbReference type="Proteomes" id="UP000007151">
    <property type="component" value="Unassembled WGS sequence"/>
</dbReference>
<comment type="similarity">
    <text evidence="4">Belongs to the complex I NDUFS5 subunit family.</text>
</comment>
<dbReference type="GO" id="GO:0005743">
    <property type="term" value="C:mitochondrial inner membrane"/>
    <property type="evidence" value="ECO:0007669"/>
    <property type="project" value="UniProtKB-SubCell"/>
</dbReference>
<evidence type="ECO:0000256" key="1">
    <source>
        <dbReference type="ARBA" id="ARBA00003195"/>
    </source>
</evidence>